<proteinExistence type="predicted"/>
<dbReference type="EMBL" id="CM044704">
    <property type="protein sequence ID" value="KAI5668773.1"/>
    <property type="molecule type" value="Genomic_DNA"/>
</dbReference>
<reference evidence="2" key="1">
    <citation type="journal article" date="2023" name="Nat. Plants">
        <title>Single-cell RNA sequencing provides a high-resolution roadmap for understanding the multicellular compartmentation of specialized metabolism.</title>
        <authorList>
            <person name="Sun S."/>
            <person name="Shen X."/>
            <person name="Li Y."/>
            <person name="Li Y."/>
            <person name="Wang S."/>
            <person name="Li R."/>
            <person name="Zhang H."/>
            <person name="Shen G."/>
            <person name="Guo B."/>
            <person name="Wei J."/>
            <person name="Xu J."/>
            <person name="St-Pierre B."/>
            <person name="Chen S."/>
            <person name="Sun C."/>
        </authorList>
    </citation>
    <scope>NUCLEOTIDE SEQUENCE [LARGE SCALE GENOMIC DNA]</scope>
</reference>
<sequence length="231" mass="27253">MEYDWSNSTWKSMEAMRKQEDYQSKLSRDMYNFYHSGGNRSNTYCGNNHGSGNFTLKRHIGGCNFSRHARSYEHNSYDCYEGSRLGARNYYNNRSYERVPRNEVINEGNYVNIDGRLHKREGMLKDTMIVMNIMSIAMVVRTLRSKKEGQLHIPSLEIVKLKSMEPSMVDELPRAKEHSQAKVNIEESVETNVEEEISDEDICHIINEKNIEKKRRVLRQKKKKEWEKKTD</sequence>
<evidence type="ECO:0000313" key="2">
    <source>
        <dbReference type="Proteomes" id="UP001060085"/>
    </source>
</evidence>
<accession>A0ACC0B889</accession>
<keyword evidence="2" id="KW-1185">Reference proteome</keyword>
<protein>
    <submittedName>
        <fullName evidence="1">Uncharacterized protein</fullName>
    </submittedName>
</protein>
<organism evidence="1 2">
    <name type="scientific">Catharanthus roseus</name>
    <name type="common">Madagascar periwinkle</name>
    <name type="synonym">Vinca rosea</name>
    <dbReference type="NCBI Taxonomy" id="4058"/>
    <lineage>
        <taxon>Eukaryota</taxon>
        <taxon>Viridiplantae</taxon>
        <taxon>Streptophyta</taxon>
        <taxon>Embryophyta</taxon>
        <taxon>Tracheophyta</taxon>
        <taxon>Spermatophyta</taxon>
        <taxon>Magnoliopsida</taxon>
        <taxon>eudicotyledons</taxon>
        <taxon>Gunneridae</taxon>
        <taxon>Pentapetalae</taxon>
        <taxon>asterids</taxon>
        <taxon>lamiids</taxon>
        <taxon>Gentianales</taxon>
        <taxon>Apocynaceae</taxon>
        <taxon>Rauvolfioideae</taxon>
        <taxon>Vinceae</taxon>
        <taxon>Catharanthinae</taxon>
        <taxon>Catharanthus</taxon>
    </lineage>
</organism>
<gene>
    <name evidence="1" type="ORF">M9H77_18626</name>
</gene>
<comment type="caution">
    <text evidence="1">The sequence shown here is derived from an EMBL/GenBank/DDBJ whole genome shotgun (WGS) entry which is preliminary data.</text>
</comment>
<evidence type="ECO:0000313" key="1">
    <source>
        <dbReference type="EMBL" id="KAI5668773.1"/>
    </source>
</evidence>
<name>A0ACC0B889_CATRO</name>
<dbReference type="Proteomes" id="UP001060085">
    <property type="component" value="Linkage Group LG04"/>
</dbReference>